<evidence type="ECO:0000256" key="1">
    <source>
        <dbReference type="ARBA" id="ARBA00004651"/>
    </source>
</evidence>
<accession>A0ABD5XMD2</accession>
<keyword evidence="5 7" id="KW-1133">Transmembrane helix</keyword>
<dbReference type="InterPro" id="IPR000515">
    <property type="entry name" value="MetI-like"/>
</dbReference>
<feature type="transmembrane region" description="Helical" evidence="7">
    <location>
        <begin position="83"/>
        <end position="104"/>
    </location>
</feature>
<feature type="transmembrane region" description="Helical" evidence="7">
    <location>
        <begin position="39"/>
        <end position="62"/>
    </location>
</feature>
<protein>
    <submittedName>
        <fullName evidence="9">ABC transporter permease subunit</fullName>
    </submittedName>
</protein>
<keyword evidence="10" id="KW-1185">Reference proteome</keyword>
<evidence type="ECO:0000259" key="8">
    <source>
        <dbReference type="Pfam" id="PF00528"/>
    </source>
</evidence>
<comment type="caution">
    <text evidence="9">The sequence shown here is derived from an EMBL/GenBank/DDBJ whole genome shotgun (WGS) entry which is preliminary data.</text>
</comment>
<evidence type="ECO:0000256" key="6">
    <source>
        <dbReference type="ARBA" id="ARBA00023136"/>
    </source>
</evidence>
<evidence type="ECO:0000313" key="9">
    <source>
        <dbReference type="EMBL" id="MFC7136327.1"/>
    </source>
</evidence>
<evidence type="ECO:0000313" key="10">
    <source>
        <dbReference type="Proteomes" id="UP001596368"/>
    </source>
</evidence>
<dbReference type="Pfam" id="PF00528">
    <property type="entry name" value="BPD_transp_1"/>
    <property type="match status" value="1"/>
</dbReference>
<sequence>MVRYASAETAAVVGTDFVKLVRANGAPPRRVAAHVLRNAAAPIVALFSIRVLGALLLGVYLVEAALGMPGFGLVTLEAIRDRDAAVVLAATLITSLLGVLGTLAEDAVTATLDPRVGSE</sequence>
<gene>
    <name evidence="9" type="ORF">ACFQRB_06770</name>
</gene>
<dbReference type="Proteomes" id="UP001596368">
    <property type="component" value="Unassembled WGS sequence"/>
</dbReference>
<evidence type="ECO:0000256" key="4">
    <source>
        <dbReference type="ARBA" id="ARBA00022692"/>
    </source>
</evidence>
<name>A0ABD5XMD2_9EURY</name>
<proteinExistence type="predicted"/>
<dbReference type="GO" id="GO:0005886">
    <property type="term" value="C:plasma membrane"/>
    <property type="evidence" value="ECO:0007669"/>
    <property type="project" value="UniProtKB-SubCell"/>
</dbReference>
<keyword evidence="3" id="KW-1003">Cell membrane</keyword>
<evidence type="ECO:0000256" key="3">
    <source>
        <dbReference type="ARBA" id="ARBA00022475"/>
    </source>
</evidence>
<dbReference type="PANTHER" id="PTHR43163">
    <property type="entry name" value="DIPEPTIDE TRANSPORT SYSTEM PERMEASE PROTEIN DPPB-RELATED"/>
    <property type="match status" value="1"/>
</dbReference>
<organism evidence="9 10">
    <name type="scientific">Halobaculum litoreum</name>
    <dbReference type="NCBI Taxonomy" id="3031998"/>
    <lineage>
        <taxon>Archaea</taxon>
        <taxon>Methanobacteriati</taxon>
        <taxon>Methanobacteriota</taxon>
        <taxon>Stenosarchaea group</taxon>
        <taxon>Halobacteria</taxon>
        <taxon>Halobacteriales</taxon>
        <taxon>Haloferacaceae</taxon>
        <taxon>Halobaculum</taxon>
    </lineage>
</organism>
<keyword evidence="4 7" id="KW-0812">Transmembrane</keyword>
<dbReference type="AlphaFoldDB" id="A0ABD5XMD2"/>
<evidence type="ECO:0000256" key="7">
    <source>
        <dbReference type="SAM" id="Phobius"/>
    </source>
</evidence>
<keyword evidence="2" id="KW-0813">Transport</keyword>
<evidence type="ECO:0000256" key="2">
    <source>
        <dbReference type="ARBA" id="ARBA00022448"/>
    </source>
</evidence>
<reference evidence="9 10" key="1">
    <citation type="journal article" date="2019" name="Int. J. Syst. Evol. Microbiol.">
        <title>The Global Catalogue of Microorganisms (GCM) 10K type strain sequencing project: providing services to taxonomists for standard genome sequencing and annotation.</title>
        <authorList>
            <consortium name="The Broad Institute Genomics Platform"/>
            <consortium name="The Broad Institute Genome Sequencing Center for Infectious Disease"/>
            <person name="Wu L."/>
            <person name="Ma J."/>
        </authorList>
    </citation>
    <scope>NUCLEOTIDE SEQUENCE [LARGE SCALE GENOMIC DNA]</scope>
    <source>
        <strain evidence="9 10">DT92</strain>
    </source>
</reference>
<comment type="subcellular location">
    <subcellularLocation>
        <location evidence="1">Cell membrane</location>
        <topology evidence="1">Multi-pass membrane protein</topology>
    </subcellularLocation>
</comment>
<dbReference type="EMBL" id="JBHSZG010000001">
    <property type="protein sequence ID" value="MFC7136327.1"/>
    <property type="molecule type" value="Genomic_DNA"/>
</dbReference>
<evidence type="ECO:0000256" key="5">
    <source>
        <dbReference type="ARBA" id="ARBA00022989"/>
    </source>
</evidence>
<feature type="domain" description="ABC transmembrane type-1" evidence="8">
    <location>
        <begin position="2"/>
        <end position="116"/>
    </location>
</feature>
<dbReference type="PANTHER" id="PTHR43163:SF6">
    <property type="entry name" value="DIPEPTIDE TRANSPORT SYSTEM PERMEASE PROTEIN DPPB-RELATED"/>
    <property type="match status" value="1"/>
</dbReference>
<keyword evidence="6 7" id="KW-0472">Membrane</keyword>